<reference evidence="2 3" key="1">
    <citation type="submission" date="2024-03" db="EMBL/GenBank/DDBJ databases">
        <title>Draft genome sequence of Klenkia terrae.</title>
        <authorList>
            <person name="Duangmal K."/>
            <person name="Chantavorakit T."/>
        </authorList>
    </citation>
    <scope>NUCLEOTIDE SEQUENCE [LARGE SCALE GENOMIC DNA]</scope>
    <source>
        <strain evidence="2 3">JCM 17786</strain>
    </source>
</reference>
<dbReference type="Proteomes" id="UP001373496">
    <property type="component" value="Unassembled WGS sequence"/>
</dbReference>
<accession>A0ABU8ECG8</accession>
<dbReference type="PROSITE" id="PS51186">
    <property type="entry name" value="GNAT"/>
    <property type="match status" value="1"/>
</dbReference>
<dbReference type="EMBL" id="JBAPLV010000045">
    <property type="protein sequence ID" value="MEI4281317.1"/>
    <property type="molecule type" value="Genomic_DNA"/>
</dbReference>
<sequence>MSTTPGLTVRPREDADLPRLLEILQRSHELVGYPVRASVVRADWLALPTELVSAVAVHDGRVVGHVALHPATGPGHDAGEQLAAQRWSAATGTPAERLAVLSRLVTDGSVRGAGLVLLDHAVATAGSLGRVPVLLVTPDADARGLYLRHGWREVGTARQQWGEHTVDAVLMVLAGGED</sequence>
<dbReference type="RefSeq" id="WP_225235781.1">
    <property type="nucleotide sequence ID" value="NZ_JBAPLV010000045.1"/>
</dbReference>
<dbReference type="InterPro" id="IPR016181">
    <property type="entry name" value="Acyl_CoA_acyltransferase"/>
</dbReference>
<dbReference type="Pfam" id="PF00583">
    <property type="entry name" value="Acetyltransf_1"/>
    <property type="match status" value="1"/>
</dbReference>
<keyword evidence="3" id="KW-1185">Reference proteome</keyword>
<feature type="domain" description="N-acetyltransferase" evidence="1">
    <location>
        <begin position="7"/>
        <end position="176"/>
    </location>
</feature>
<protein>
    <submittedName>
        <fullName evidence="2">GNAT family N-acetyltransferase</fullName>
    </submittedName>
</protein>
<proteinExistence type="predicted"/>
<evidence type="ECO:0000259" key="1">
    <source>
        <dbReference type="PROSITE" id="PS51186"/>
    </source>
</evidence>
<evidence type="ECO:0000313" key="3">
    <source>
        <dbReference type="Proteomes" id="UP001373496"/>
    </source>
</evidence>
<comment type="caution">
    <text evidence="2">The sequence shown here is derived from an EMBL/GenBank/DDBJ whole genome shotgun (WGS) entry which is preliminary data.</text>
</comment>
<gene>
    <name evidence="2" type="ORF">UXQ13_22785</name>
</gene>
<name>A0ABU8ECG8_9ACTN</name>
<dbReference type="InterPro" id="IPR000182">
    <property type="entry name" value="GNAT_dom"/>
</dbReference>
<evidence type="ECO:0000313" key="2">
    <source>
        <dbReference type="EMBL" id="MEI4281317.1"/>
    </source>
</evidence>
<dbReference type="Gene3D" id="3.40.630.30">
    <property type="match status" value="1"/>
</dbReference>
<organism evidence="2 3">
    <name type="scientific">Klenkia terrae</name>
    <dbReference type="NCBI Taxonomy" id="1052259"/>
    <lineage>
        <taxon>Bacteria</taxon>
        <taxon>Bacillati</taxon>
        <taxon>Actinomycetota</taxon>
        <taxon>Actinomycetes</taxon>
        <taxon>Geodermatophilales</taxon>
        <taxon>Geodermatophilaceae</taxon>
        <taxon>Klenkia</taxon>
    </lineage>
</organism>
<dbReference type="SUPFAM" id="SSF55729">
    <property type="entry name" value="Acyl-CoA N-acyltransferases (Nat)"/>
    <property type="match status" value="1"/>
</dbReference>